<dbReference type="EMBL" id="FXZG01000001">
    <property type="protein sequence ID" value="SMX65842.1"/>
    <property type="molecule type" value="Genomic_DNA"/>
</dbReference>
<dbReference type="PROSITE" id="PS50850">
    <property type="entry name" value="MFS"/>
    <property type="match status" value="1"/>
</dbReference>
<evidence type="ECO:0000256" key="3">
    <source>
        <dbReference type="ARBA" id="ARBA00022448"/>
    </source>
</evidence>
<keyword evidence="4 8" id="KW-1003">Cell membrane</keyword>
<evidence type="ECO:0000313" key="11">
    <source>
        <dbReference type="EMBL" id="SMX65842.1"/>
    </source>
</evidence>
<feature type="transmembrane region" description="Helical" evidence="8">
    <location>
        <begin position="35"/>
        <end position="59"/>
    </location>
</feature>
<keyword evidence="5 8" id="KW-0812">Transmembrane</keyword>
<evidence type="ECO:0000256" key="1">
    <source>
        <dbReference type="ARBA" id="ARBA00004651"/>
    </source>
</evidence>
<evidence type="ECO:0000256" key="7">
    <source>
        <dbReference type="ARBA" id="ARBA00023136"/>
    </source>
</evidence>
<reference evidence="15 16" key="1">
    <citation type="submission" date="2017-03" db="EMBL/GenBank/DDBJ databases">
        <authorList>
            <person name="Afonso C.L."/>
            <person name="Miller P.J."/>
            <person name="Scott M.A."/>
            <person name="Spackman E."/>
            <person name="Goraichik I."/>
            <person name="Dimitrov K.M."/>
            <person name="Suarez D.L."/>
            <person name="Swayne D.E."/>
        </authorList>
    </citation>
    <scope>NUCLEOTIDE SEQUENCE [LARGE SCALE GENOMIC DNA]</scope>
    <source>
        <strain evidence="13">6</strain>
        <strain evidence="16">6(3)</strain>
        <strain evidence="12">8</strain>
        <strain evidence="15">8(6)</strain>
        <strain evidence="10">ATCC 9175</strain>
        <strain evidence="11">CNRZ 920</strain>
    </source>
</reference>
<evidence type="ECO:0000256" key="6">
    <source>
        <dbReference type="ARBA" id="ARBA00022989"/>
    </source>
</evidence>
<organism evidence="10 17">
    <name type="scientific">Brevibacterium aurantiacum</name>
    <dbReference type="NCBI Taxonomy" id="273384"/>
    <lineage>
        <taxon>Bacteria</taxon>
        <taxon>Bacillati</taxon>
        <taxon>Actinomycetota</taxon>
        <taxon>Actinomycetes</taxon>
        <taxon>Micrococcales</taxon>
        <taxon>Brevibacteriaceae</taxon>
        <taxon>Brevibacterium</taxon>
    </lineage>
</organism>
<dbReference type="InterPro" id="IPR002781">
    <property type="entry name" value="TM_pro_TauE-like"/>
</dbReference>
<name>A0A2H1HHU0_BREAU</name>
<evidence type="ECO:0000256" key="4">
    <source>
        <dbReference type="ARBA" id="ARBA00022475"/>
    </source>
</evidence>
<feature type="transmembrane region" description="Helical" evidence="8">
    <location>
        <begin position="253"/>
        <end position="274"/>
    </location>
</feature>
<dbReference type="EMBL" id="FXZI01000001">
    <property type="protein sequence ID" value="SMX70506.1"/>
    <property type="molecule type" value="Genomic_DNA"/>
</dbReference>
<keyword evidence="6 8" id="KW-1133">Transmembrane helix</keyword>
<evidence type="ECO:0000313" key="13">
    <source>
        <dbReference type="EMBL" id="SMX79250.1"/>
    </source>
</evidence>
<dbReference type="Pfam" id="PF01925">
    <property type="entry name" value="TauE"/>
    <property type="match status" value="1"/>
</dbReference>
<evidence type="ECO:0000313" key="14">
    <source>
        <dbReference type="Proteomes" id="UP000234289"/>
    </source>
</evidence>
<dbReference type="GO" id="GO:0005886">
    <property type="term" value="C:plasma membrane"/>
    <property type="evidence" value="ECO:0007669"/>
    <property type="project" value="UniProtKB-SubCell"/>
</dbReference>
<gene>
    <name evidence="10" type="ORF">BAUR9175_00027</name>
    <name evidence="11" type="ORF">BAUR920_00165</name>
    <name evidence="13" type="ORF">BAURA63_01625</name>
    <name evidence="12" type="ORF">BAURA86_00236</name>
</gene>
<evidence type="ECO:0000259" key="9">
    <source>
        <dbReference type="PROSITE" id="PS50850"/>
    </source>
</evidence>
<dbReference type="InterPro" id="IPR052017">
    <property type="entry name" value="TSUP"/>
</dbReference>
<evidence type="ECO:0000313" key="17">
    <source>
        <dbReference type="Proteomes" id="UP000234525"/>
    </source>
</evidence>
<accession>A0A2H1HHU0</accession>
<dbReference type="EMBL" id="FXZB01000001">
    <property type="protein sequence ID" value="SMX62493.1"/>
    <property type="molecule type" value="Genomic_DNA"/>
</dbReference>
<dbReference type="EMBL" id="FXYZ01000005">
    <property type="protein sequence ID" value="SMX79250.1"/>
    <property type="molecule type" value="Genomic_DNA"/>
</dbReference>
<dbReference type="Proteomes" id="UP000234525">
    <property type="component" value="Unassembled WGS sequence"/>
</dbReference>
<dbReference type="Proteomes" id="UP000234327">
    <property type="component" value="Unassembled WGS sequence"/>
</dbReference>
<comment type="subcellular location">
    <subcellularLocation>
        <location evidence="1 8">Cell membrane</location>
        <topology evidence="1 8">Multi-pass membrane protein</topology>
    </subcellularLocation>
</comment>
<dbReference type="Proteomes" id="UP000234300">
    <property type="component" value="Unassembled WGS sequence"/>
</dbReference>
<evidence type="ECO:0000313" key="10">
    <source>
        <dbReference type="EMBL" id="SMX62493.1"/>
    </source>
</evidence>
<dbReference type="PANTHER" id="PTHR30269:SF0">
    <property type="entry name" value="MEMBRANE TRANSPORTER PROTEIN YFCA-RELATED"/>
    <property type="match status" value="1"/>
</dbReference>
<feature type="transmembrane region" description="Helical" evidence="8">
    <location>
        <begin position="205"/>
        <end position="222"/>
    </location>
</feature>
<proteinExistence type="inferred from homology"/>
<keyword evidence="17" id="KW-1185">Reference proteome</keyword>
<evidence type="ECO:0000256" key="8">
    <source>
        <dbReference type="RuleBase" id="RU363041"/>
    </source>
</evidence>
<evidence type="ECO:0000256" key="2">
    <source>
        <dbReference type="ARBA" id="ARBA00009142"/>
    </source>
</evidence>
<feature type="transmembrane region" description="Helical" evidence="8">
    <location>
        <begin position="80"/>
        <end position="99"/>
    </location>
</feature>
<dbReference type="InterPro" id="IPR020846">
    <property type="entry name" value="MFS_dom"/>
</dbReference>
<keyword evidence="7 8" id="KW-0472">Membrane</keyword>
<comment type="similarity">
    <text evidence="2 8">Belongs to the 4-toluene sulfonate uptake permease (TSUP) (TC 2.A.102) family.</text>
</comment>
<evidence type="ECO:0000313" key="15">
    <source>
        <dbReference type="Proteomes" id="UP000234300"/>
    </source>
</evidence>
<feature type="transmembrane region" description="Helical" evidence="8">
    <location>
        <begin position="160"/>
        <end position="193"/>
    </location>
</feature>
<dbReference type="AlphaFoldDB" id="A0A2H1HHU0"/>
<dbReference type="GO" id="GO:0022857">
    <property type="term" value="F:transmembrane transporter activity"/>
    <property type="evidence" value="ECO:0007669"/>
    <property type="project" value="InterPro"/>
</dbReference>
<keyword evidence="3" id="KW-0813">Transport</keyword>
<feature type="transmembrane region" description="Helical" evidence="8">
    <location>
        <begin position="105"/>
        <end position="127"/>
    </location>
</feature>
<protein>
    <recommendedName>
        <fullName evidence="8">Probable membrane transporter protein</fullName>
    </recommendedName>
</protein>
<reference evidence="14 17" key="2">
    <citation type="submission" date="2017-03" db="EMBL/GenBank/DDBJ databases">
        <authorList>
            <person name="Monnet C."/>
        </authorList>
    </citation>
    <scope>NUCLEOTIDE SEQUENCE [LARGE SCALE GENOMIC DNA]</scope>
    <source>
        <strain evidence="17">ATCC 9175</strain>
        <strain evidence="14">CNRZ 920</strain>
    </source>
</reference>
<evidence type="ECO:0000256" key="5">
    <source>
        <dbReference type="ARBA" id="ARBA00022692"/>
    </source>
</evidence>
<feature type="transmembrane region" description="Helical" evidence="8">
    <location>
        <begin position="12"/>
        <end position="29"/>
    </location>
</feature>
<dbReference type="PANTHER" id="PTHR30269">
    <property type="entry name" value="TRANSMEMBRANE PROTEIN YFCA"/>
    <property type="match status" value="1"/>
</dbReference>
<sequence>MDPVLGMELWQIALIVLAGIGAGGINAVVGSGTLITFPVLVAFGVPPVVSTMSNAVGLIPGNIASSFGYREELKGQWRRILGFVPASILGSLTGAYLLLHLPEDAFETIVPVLLVVALVMVVAQPALSRHLKSRAVRRAEKAGKEHVAASAGDKLSTGRYVLVLLAVFLTAIYGGYFAAAQGIILIALLGLLLPDDLQRLNGLKNVLVLVVNTVSASTYIIVGHDRINWIAVICIAIGSLIGGYFGARVGRKFSPVLLRTIIVILGLVAIWRILTL</sequence>
<feature type="transmembrane region" description="Helical" evidence="8">
    <location>
        <begin position="229"/>
        <end position="247"/>
    </location>
</feature>
<evidence type="ECO:0000313" key="12">
    <source>
        <dbReference type="EMBL" id="SMX70506.1"/>
    </source>
</evidence>
<dbReference type="Proteomes" id="UP000234289">
    <property type="component" value="Unassembled WGS sequence"/>
</dbReference>
<evidence type="ECO:0000313" key="16">
    <source>
        <dbReference type="Proteomes" id="UP000234327"/>
    </source>
</evidence>
<feature type="domain" description="Major facilitator superfamily (MFS) profile" evidence="9">
    <location>
        <begin position="1"/>
        <end position="276"/>
    </location>
</feature>